<evidence type="ECO:0000313" key="2">
    <source>
        <dbReference type="EMBL" id="BDS13211.1"/>
    </source>
</evidence>
<feature type="signal peptide" evidence="1">
    <location>
        <begin position="1"/>
        <end position="20"/>
    </location>
</feature>
<evidence type="ECO:0000313" key="3">
    <source>
        <dbReference type="Proteomes" id="UP001060919"/>
    </source>
</evidence>
<keyword evidence="1" id="KW-0732">Signal</keyword>
<dbReference type="Gene3D" id="2.40.50.870">
    <property type="entry name" value="Protein of unknown function (DUF3299)"/>
    <property type="match status" value="1"/>
</dbReference>
<dbReference type="RefSeq" id="WP_264788503.1">
    <property type="nucleotide sequence ID" value="NZ_AP026867.1"/>
</dbReference>
<dbReference type="KEGG" id="aup:AsAng_0039400"/>
<reference evidence="2" key="1">
    <citation type="submission" date="2022-09" db="EMBL/GenBank/DDBJ databases">
        <title>Aureispira anguillicida sp. nov., isolated from Leptocephalus of Japanese eel Anguilla japonica.</title>
        <authorList>
            <person name="Yuasa K."/>
            <person name="Mekata T."/>
            <person name="Ikunari K."/>
        </authorList>
    </citation>
    <scope>NUCLEOTIDE SEQUENCE</scope>
    <source>
        <strain evidence="2">EL160426</strain>
    </source>
</reference>
<sequence>MKKILLLLTVVFAYSIQINAQKKKTVVNYWENMMDVTVKSKFDPVTENFTNTPTFGKKILKLDGKKIHLKGFIIPADLTKGRMTLSKFSYSSCYFCGAAGPESVIEIVAKNPIIYRMDKPIVLEGTLRINRTTNDQEYDPFRLLYILEDATYYSED</sequence>
<dbReference type="Proteomes" id="UP001060919">
    <property type="component" value="Chromosome"/>
</dbReference>
<keyword evidence="3" id="KW-1185">Reference proteome</keyword>
<name>A0A916DVK2_9BACT</name>
<gene>
    <name evidence="2" type="ORF">AsAng_0039400</name>
</gene>
<proteinExistence type="predicted"/>
<dbReference type="EMBL" id="AP026867">
    <property type="protein sequence ID" value="BDS13211.1"/>
    <property type="molecule type" value="Genomic_DNA"/>
</dbReference>
<organism evidence="2 3">
    <name type="scientific">Aureispira anguillae</name>
    <dbReference type="NCBI Taxonomy" id="2864201"/>
    <lineage>
        <taxon>Bacteria</taxon>
        <taxon>Pseudomonadati</taxon>
        <taxon>Bacteroidota</taxon>
        <taxon>Saprospiria</taxon>
        <taxon>Saprospirales</taxon>
        <taxon>Saprospiraceae</taxon>
        <taxon>Aureispira</taxon>
    </lineage>
</organism>
<accession>A0A916DVK2</accession>
<evidence type="ECO:0000256" key="1">
    <source>
        <dbReference type="SAM" id="SignalP"/>
    </source>
</evidence>
<dbReference type="AlphaFoldDB" id="A0A916DVK2"/>
<evidence type="ECO:0008006" key="4">
    <source>
        <dbReference type="Google" id="ProtNLM"/>
    </source>
</evidence>
<protein>
    <recommendedName>
        <fullName evidence="4">DUF3299 domain-containing protein</fullName>
    </recommendedName>
</protein>
<feature type="chain" id="PRO_5036949454" description="DUF3299 domain-containing protein" evidence="1">
    <location>
        <begin position="21"/>
        <end position="156"/>
    </location>
</feature>